<reference evidence="3" key="1">
    <citation type="submission" date="2025-08" db="UniProtKB">
        <authorList>
            <consortium name="RefSeq"/>
        </authorList>
    </citation>
    <scope>IDENTIFICATION</scope>
    <source>
        <tissue evidence="3">Muscle</tissue>
    </source>
</reference>
<organism evidence="2 3">
    <name type="scientific">Limulus polyphemus</name>
    <name type="common">Atlantic horseshoe crab</name>
    <dbReference type="NCBI Taxonomy" id="6850"/>
    <lineage>
        <taxon>Eukaryota</taxon>
        <taxon>Metazoa</taxon>
        <taxon>Ecdysozoa</taxon>
        <taxon>Arthropoda</taxon>
        <taxon>Chelicerata</taxon>
        <taxon>Merostomata</taxon>
        <taxon>Xiphosura</taxon>
        <taxon>Limulidae</taxon>
        <taxon>Limulus</taxon>
    </lineage>
</organism>
<protein>
    <submittedName>
        <fullName evidence="3">Uncharacterized protein LOC106463658</fullName>
    </submittedName>
</protein>
<evidence type="ECO:0000313" key="2">
    <source>
        <dbReference type="Proteomes" id="UP000694941"/>
    </source>
</evidence>
<dbReference type="Gene3D" id="3.15.10.30">
    <property type="entry name" value="Haemolymph juvenile hormone binding protein"/>
    <property type="match status" value="1"/>
</dbReference>
<feature type="chain" id="PRO_5045509018" evidence="1">
    <location>
        <begin position="19"/>
        <end position="252"/>
    </location>
</feature>
<evidence type="ECO:0000256" key="1">
    <source>
        <dbReference type="SAM" id="SignalP"/>
    </source>
</evidence>
<feature type="signal peptide" evidence="1">
    <location>
        <begin position="1"/>
        <end position="18"/>
    </location>
</feature>
<dbReference type="GeneID" id="106463658"/>
<name>A0ABM1BCD7_LIMPO</name>
<evidence type="ECO:0000313" key="3">
    <source>
        <dbReference type="RefSeq" id="XP_013779166.1"/>
    </source>
</evidence>
<dbReference type="InterPro" id="IPR038606">
    <property type="entry name" value="To_sf"/>
</dbReference>
<dbReference type="RefSeq" id="XP_013779166.1">
    <property type="nucleotide sequence ID" value="XM_013923712.2"/>
</dbReference>
<sequence>MFDTSGVIDLLLIWISFAALTLPSTCNEVRKLSSRGDPAFEAFLRKALDVFREKMKDGLGPIPPLDPLLLSNLKINVDDDIVKMDLTFHKVNIKGLSNFEIKDVKSNLVSFNTKISFTIPKVLVTGTYSLDGHIINMFPLSGKGKYQIEGDNITFTFSGRLVFSLDDIKLSSLLLDHLEWRNVRVVELADFLGGGVFAEKIAELLPTVGKGMFERFQPKLAELTNTLLLNVLNHELRKPEVREIIKDFIPTV</sequence>
<keyword evidence="2" id="KW-1185">Reference proteome</keyword>
<gene>
    <name evidence="3" type="primary">LOC106463658</name>
</gene>
<dbReference type="PANTHER" id="PTHR11008:SF9">
    <property type="entry name" value="PROTEIN TAKEOUT-LIKE PROTEIN"/>
    <property type="match status" value="1"/>
</dbReference>
<dbReference type="Pfam" id="PF06585">
    <property type="entry name" value="JHBP"/>
    <property type="match status" value="1"/>
</dbReference>
<dbReference type="PANTHER" id="PTHR11008">
    <property type="entry name" value="PROTEIN TAKEOUT-LIKE PROTEIN"/>
    <property type="match status" value="1"/>
</dbReference>
<keyword evidence="1" id="KW-0732">Signal</keyword>
<proteinExistence type="predicted"/>
<dbReference type="Proteomes" id="UP000694941">
    <property type="component" value="Unplaced"/>
</dbReference>
<dbReference type="InterPro" id="IPR010562">
    <property type="entry name" value="Haemolymph_juvenile_hormone-bd"/>
</dbReference>
<accession>A0ABM1BCD7</accession>
<dbReference type="SMART" id="SM00700">
    <property type="entry name" value="JHBP"/>
    <property type="match status" value="1"/>
</dbReference>